<evidence type="ECO:0000313" key="1">
    <source>
        <dbReference type="EMBL" id="HJC10870.1"/>
    </source>
</evidence>
<proteinExistence type="predicted"/>
<reference evidence="1" key="2">
    <citation type="submission" date="2021-04" db="EMBL/GenBank/DDBJ databases">
        <authorList>
            <person name="Gilroy R."/>
        </authorList>
    </citation>
    <scope>NUCLEOTIDE SEQUENCE</scope>
    <source>
        <strain evidence="1">ChiSxjej6B18-287</strain>
    </source>
</reference>
<organism evidence="1 2">
    <name type="scientific">Candidatus Blautia merdigallinarum</name>
    <dbReference type="NCBI Taxonomy" id="2838495"/>
    <lineage>
        <taxon>Bacteria</taxon>
        <taxon>Bacillati</taxon>
        <taxon>Bacillota</taxon>
        <taxon>Clostridia</taxon>
        <taxon>Lachnospirales</taxon>
        <taxon>Lachnospiraceae</taxon>
        <taxon>Blautia</taxon>
    </lineage>
</organism>
<name>A0A9D2N4R5_9FIRM</name>
<sequence length="78" mass="7773">MLKNCVFKVSVDNRKWLKAAGIRAAKTVAQAAIAGIGTAAALGQVDWKYVVSASVMAGVISILTSIAGIPEVGGSGGG</sequence>
<gene>
    <name evidence="1" type="ORF">H9935_08635</name>
</gene>
<comment type="caution">
    <text evidence="1">The sequence shown here is derived from an EMBL/GenBank/DDBJ whole genome shotgun (WGS) entry which is preliminary data.</text>
</comment>
<accession>A0A9D2N4R5</accession>
<reference evidence="1" key="1">
    <citation type="journal article" date="2021" name="PeerJ">
        <title>Extensive microbial diversity within the chicken gut microbiome revealed by metagenomics and culture.</title>
        <authorList>
            <person name="Gilroy R."/>
            <person name="Ravi A."/>
            <person name="Getino M."/>
            <person name="Pursley I."/>
            <person name="Horton D.L."/>
            <person name="Alikhan N.F."/>
            <person name="Baker D."/>
            <person name="Gharbi K."/>
            <person name="Hall N."/>
            <person name="Watson M."/>
            <person name="Adriaenssens E.M."/>
            <person name="Foster-Nyarko E."/>
            <person name="Jarju S."/>
            <person name="Secka A."/>
            <person name="Antonio M."/>
            <person name="Oren A."/>
            <person name="Chaudhuri R.R."/>
            <person name="La Ragione R."/>
            <person name="Hildebrand F."/>
            <person name="Pallen M.J."/>
        </authorList>
    </citation>
    <scope>NUCLEOTIDE SEQUENCE</scope>
    <source>
        <strain evidence="1">ChiSxjej6B18-287</strain>
    </source>
</reference>
<evidence type="ECO:0000313" key="2">
    <source>
        <dbReference type="Proteomes" id="UP000823893"/>
    </source>
</evidence>
<protein>
    <submittedName>
        <fullName evidence="1">Holin</fullName>
    </submittedName>
</protein>
<dbReference type="AlphaFoldDB" id="A0A9D2N4R5"/>
<dbReference type="Pfam" id="PF16945">
    <property type="entry name" value="Phage_r1t_holin"/>
    <property type="match status" value="1"/>
</dbReference>
<dbReference type="Proteomes" id="UP000823893">
    <property type="component" value="Unassembled WGS sequence"/>
</dbReference>
<dbReference type="InterPro" id="IPR020109">
    <property type="entry name" value="Holin_r1t"/>
</dbReference>
<dbReference type="EMBL" id="DWWV01000111">
    <property type="protein sequence ID" value="HJC10870.1"/>
    <property type="molecule type" value="Genomic_DNA"/>
</dbReference>